<dbReference type="PANTHER" id="PTHR14136">
    <property type="entry name" value="BTB_POZ DOMAIN-CONTAINING PROTEIN KCTD9"/>
    <property type="match status" value="1"/>
</dbReference>
<evidence type="ECO:0000313" key="2">
    <source>
        <dbReference type="Proteomes" id="UP000292452"/>
    </source>
</evidence>
<dbReference type="RefSeq" id="WP_131124867.1">
    <property type="nucleotide sequence ID" value="NZ_SIXH01000261.1"/>
</dbReference>
<dbReference type="AlphaFoldDB" id="A0A4Q9HQ84"/>
<keyword evidence="2" id="KW-1185">Reference proteome</keyword>
<dbReference type="InterPro" id="IPR001646">
    <property type="entry name" value="5peptide_repeat"/>
</dbReference>
<dbReference type="Gene3D" id="2.160.20.80">
    <property type="entry name" value="E3 ubiquitin-protein ligase SopA"/>
    <property type="match status" value="1"/>
</dbReference>
<dbReference type="PANTHER" id="PTHR14136:SF17">
    <property type="entry name" value="BTB_POZ DOMAIN-CONTAINING PROTEIN KCTD9"/>
    <property type="match status" value="1"/>
</dbReference>
<organism evidence="1 2">
    <name type="scientific">Streptomyces kasugaensis</name>
    <dbReference type="NCBI Taxonomy" id="1946"/>
    <lineage>
        <taxon>Bacteria</taxon>
        <taxon>Bacillati</taxon>
        <taxon>Actinomycetota</taxon>
        <taxon>Actinomycetes</taxon>
        <taxon>Kitasatosporales</taxon>
        <taxon>Streptomycetaceae</taxon>
        <taxon>Streptomyces</taxon>
    </lineage>
</organism>
<protein>
    <submittedName>
        <fullName evidence="1">Pentapeptide repeat-containing protein</fullName>
    </submittedName>
</protein>
<reference evidence="1 2" key="1">
    <citation type="submission" date="2019-02" db="EMBL/GenBank/DDBJ databases">
        <title>Draft Genome Sequence of Streptomyces sp. AM-2504, identified by 16S rRNA comparative analysis as a Streptomyces Kasugaensis strain.</title>
        <authorList>
            <person name="Napolioni V."/>
            <person name="Giuliodori A.M."/>
            <person name="Spurio R."/>
            <person name="Fabbretti A."/>
        </authorList>
    </citation>
    <scope>NUCLEOTIDE SEQUENCE [LARGE SCALE GENOMIC DNA]</scope>
    <source>
        <strain evidence="1 2">AM-2504</strain>
    </source>
</reference>
<dbReference type="Pfam" id="PF00805">
    <property type="entry name" value="Pentapeptide"/>
    <property type="match status" value="1"/>
</dbReference>
<dbReference type="Pfam" id="PF13599">
    <property type="entry name" value="Pentapeptide_4"/>
    <property type="match status" value="1"/>
</dbReference>
<accession>A0A4Q9HQ84</accession>
<dbReference type="Proteomes" id="UP000292452">
    <property type="component" value="Unassembled WGS sequence"/>
</dbReference>
<dbReference type="InterPro" id="IPR051082">
    <property type="entry name" value="Pentapeptide-BTB/POZ_domain"/>
</dbReference>
<gene>
    <name evidence="1" type="ORF">EYS09_24545</name>
</gene>
<comment type="caution">
    <text evidence="1">The sequence shown here is derived from an EMBL/GenBank/DDBJ whole genome shotgun (WGS) entry which is preliminary data.</text>
</comment>
<proteinExistence type="predicted"/>
<sequence length="224" mass="24552">MATRTFGHITVTTPDLDEPGLYLSNVHTLDSPRGTVQDFAYEDADLRSLELSDTQLITGRINNVRSKRVQLEALNLHGVEVTGSDFGTARWSESKLTRVVLRDCKLMGATLDGLVLDDVLFEGCKLDFAAFEKVRATGPVAFSGCVLTEATFTDCDLTEVVFSECTLRLTEFGTGRYRDTDLRGNDLSVIRGLANLKKIRINPGQQAELAEALVAELDVAFGDD</sequence>
<evidence type="ECO:0000313" key="1">
    <source>
        <dbReference type="EMBL" id="TBO57076.1"/>
    </source>
</evidence>
<name>A0A4Q9HQ84_STRKA</name>
<dbReference type="SUPFAM" id="SSF141571">
    <property type="entry name" value="Pentapeptide repeat-like"/>
    <property type="match status" value="1"/>
</dbReference>
<dbReference type="EMBL" id="SIXH01000261">
    <property type="protein sequence ID" value="TBO57076.1"/>
    <property type="molecule type" value="Genomic_DNA"/>
</dbReference>